<feature type="domain" description="ATPase AAA-type core" evidence="1">
    <location>
        <begin position="24"/>
        <end position="274"/>
    </location>
</feature>
<proteinExistence type="predicted"/>
<sequence>MIKYIEINNITVFDHFKTDLSTGINIFIGENGTGKTHLLKLLYAVQSAPLKGLLVRDILQKLLQVFLPYEDSLKRLVRRMRGEKREGKFTIGFHNDIVSMELINKKIENKKISGHWYKENRSVVFIPVKEMLSNSPGFRSLFKKRDISFEEIYDDIIAWAFLPPLKKIGKEKKNILTLLKKTMGGQIIVKNEAFFLKTKKGEIEFHLVAEGMRKLALLWLLIRNGTLEKGATLYWDEPEANLNPSLMHVVVEVLLALERIGVQIFIATHSYVIIKEFELQRDRHSMCFFSLYKDENDSAQLNKSQAYHNLVPNKISDAFTRIYDLEIEQAMEVK</sequence>
<dbReference type="PANTHER" id="PTHR43581">
    <property type="entry name" value="ATP/GTP PHOSPHATASE"/>
    <property type="match status" value="1"/>
</dbReference>
<evidence type="ECO:0000259" key="1">
    <source>
        <dbReference type="Pfam" id="PF13304"/>
    </source>
</evidence>
<dbReference type="GO" id="GO:0005524">
    <property type="term" value="F:ATP binding"/>
    <property type="evidence" value="ECO:0007669"/>
    <property type="project" value="InterPro"/>
</dbReference>
<dbReference type="SUPFAM" id="SSF52540">
    <property type="entry name" value="P-loop containing nucleoside triphosphate hydrolases"/>
    <property type="match status" value="1"/>
</dbReference>
<dbReference type="Gene3D" id="3.40.50.300">
    <property type="entry name" value="P-loop containing nucleotide triphosphate hydrolases"/>
    <property type="match status" value="1"/>
</dbReference>
<dbReference type="Pfam" id="PF13304">
    <property type="entry name" value="AAA_21"/>
    <property type="match status" value="1"/>
</dbReference>
<reference evidence="3" key="1">
    <citation type="submission" date="2012-11" db="EMBL/GenBank/DDBJ databases">
        <authorList>
            <person name="Lucero-Rivera Y.E."/>
            <person name="Tovar-Ramirez D."/>
        </authorList>
    </citation>
    <scope>NUCLEOTIDE SEQUENCE [LARGE SCALE GENOMIC DNA]</scope>
    <source>
        <strain evidence="3">Araruama</strain>
    </source>
</reference>
<dbReference type="GO" id="GO:0016887">
    <property type="term" value="F:ATP hydrolysis activity"/>
    <property type="evidence" value="ECO:0007669"/>
    <property type="project" value="InterPro"/>
</dbReference>
<gene>
    <name evidence="2" type="ORF">OMM_04764</name>
</gene>
<dbReference type="InterPro" id="IPR003959">
    <property type="entry name" value="ATPase_AAA_core"/>
</dbReference>
<evidence type="ECO:0000313" key="3">
    <source>
        <dbReference type="Proteomes" id="UP000189670"/>
    </source>
</evidence>
<organism evidence="2 3">
    <name type="scientific">Candidatus Magnetoglobus multicellularis str. Araruama</name>
    <dbReference type="NCBI Taxonomy" id="890399"/>
    <lineage>
        <taxon>Bacteria</taxon>
        <taxon>Pseudomonadati</taxon>
        <taxon>Thermodesulfobacteriota</taxon>
        <taxon>Desulfobacteria</taxon>
        <taxon>Desulfobacterales</taxon>
        <taxon>Desulfobacteraceae</taxon>
        <taxon>Candidatus Magnetoglobus</taxon>
    </lineage>
</organism>
<dbReference type="InterPro" id="IPR027417">
    <property type="entry name" value="P-loop_NTPase"/>
</dbReference>
<dbReference type="Proteomes" id="UP000189670">
    <property type="component" value="Unassembled WGS sequence"/>
</dbReference>
<dbReference type="InterPro" id="IPR051396">
    <property type="entry name" value="Bact_Antivir_Def_Nuclease"/>
</dbReference>
<dbReference type="PANTHER" id="PTHR43581:SF2">
    <property type="entry name" value="EXCINUCLEASE ATPASE SUBUNIT"/>
    <property type="match status" value="1"/>
</dbReference>
<protein>
    <submittedName>
        <fullName evidence="2">AAA ATPase</fullName>
    </submittedName>
</protein>
<evidence type="ECO:0000313" key="2">
    <source>
        <dbReference type="EMBL" id="ETR68092.1"/>
    </source>
</evidence>
<comment type="caution">
    <text evidence="2">The sequence shown here is derived from an EMBL/GenBank/DDBJ whole genome shotgun (WGS) entry which is preliminary data.</text>
</comment>
<dbReference type="AlphaFoldDB" id="A0A1V1NZQ1"/>
<name>A0A1V1NZQ1_9BACT</name>
<dbReference type="EMBL" id="ATBP01001076">
    <property type="protein sequence ID" value="ETR68092.1"/>
    <property type="molecule type" value="Genomic_DNA"/>
</dbReference>
<accession>A0A1V1NZQ1</accession>